<dbReference type="PANTHER" id="PTHR32322">
    <property type="entry name" value="INNER MEMBRANE TRANSPORTER"/>
    <property type="match status" value="1"/>
</dbReference>
<feature type="domain" description="EamA" evidence="8">
    <location>
        <begin position="9"/>
        <end position="140"/>
    </location>
</feature>
<comment type="caution">
    <text evidence="9">The sequence shown here is derived from an EMBL/GenBank/DDBJ whole genome shotgun (WGS) entry which is preliminary data.</text>
</comment>
<keyword evidence="10" id="KW-1185">Reference proteome</keyword>
<evidence type="ECO:0000313" key="10">
    <source>
        <dbReference type="Proteomes" id="UP000602647"/>
    </source>
</evidence>
<feature type="transmembrane region" description="Helical" evidence="7">
    <location>
        <begin position="221"/>
        <end position="245"/>
    </location>
</feature>
<keyword evidence="5 7" id="KW-1133">Transmembrane helix</keyword>
<dbReference type="InterPro" id="IPR000620">
    <property type="entry name" value="EamA_dom"/>
</dbReference>
<keyword evidence="4 7" id="KW-0812">Transmembrane</keyword>
<dbReference type="PANTHER" id="PTHR32322:SF18">
    <property type="entry name" value="S-ADENOSYLMETHIONINE_S-ADENOSYLHOMOCYSTEINE TRANSPORTER"/>
    <property type="match status" value="1"/>
</dbReference>
<dbReference type="InterPro" id="IPR037185">
    <property type="entry name" value="EmrE-like"/>
</dbReference>
<feature type="domain" description="EamA" evidence="8">
    <location>
        <begin position="152"/>
        <end position="294"/>
    </location>
</feature>
<evidence type="ECO:0000256" key="5">
    <source>
        <dbReference type="ARBA" id="ARBA00022989"/>
    </source>
</evidence>
<dbReference type="GO" id="GO:0005886">
    <property type="term" value="C:plasma membrane"/>
    <property type="evidence" value="ECO:0007669"/>
    <property type="project" value="UniProtKB-SubCell"/>
</dbReference>
<feature type="transmembrane region" description="Helical" evidence="7">
    <location>
        <begin position="124"/>
        <end position="143"/>
    </location>
</feature>
<feature type="transmembrane region" description="Helical" evidence="7">
    <location>
        <begin position="72"/>
        <end position="92"/>
    </location>
</feature>
<organism evidence="9 10">
    <name type="scientific">Zhenpiania hominis</name>
    <dbReference type="NCBI Taxonomy" id="2763644"/>
    <lineage>
        <taxon>Bacteria</taxon>
        <taxon>Bacillati</taxon>
        <taxon>Bacillota</taxon>
        <taxon>Clostridia</taxon>
        <taxon>Peptostreptococcales</taxon>
        <taxon>Anaerovoracaceae</taxon>
        <taxon>Zhenpiania</taxon>
    </lineage>
</organism>
<proteinExistence type="inferred from homology"/>
<dbReference type="SUPFAM" id="SSF103481">
    <property type="entry name" value="Multidrug resistance efflux transporter EmrE"/>
    <property type="match status" value="2"/>
</dbReference>
<feature type="transmembrane region" description="Helical" evidence="7">
    <location>
        <begin position="183"/>
        <end position="205"/>
    </location>
</feature>
<dbReference type="AlphaFoldDB" id="A0A923NJH7"/>
<comment type="similarity">
    <text evidence="2">Belongs to the EamA transporter family.</text>
</comment>
<keyword evidence="3" id="KW-1003">Cell membrane</keyword>
<evidence type="ECO:0000256" key="6">
    <source>
        <dbReference type="ARBA" id="ARBA00023136"/>
    </source>
</evidence>
<dbReference type="EMBL" id="JACRYT010000001">
    <property type="protein sequence ID" value="MBC6678422.1"/>
    <property type="molecule type" value="Genomic_DNA"/>
</dbReference>
<evidence type="ECO:0000256" key="4">
    <source>
        <dbReference type="ARBA" id="ARBA00022692"/>
    </source>
</evidence>
<feature type="transmembrane region" description="Helical" evidence="7">
    <location>
        <begin position="98"/>
        <end position="117"/>
    </location>
</feature>
<sequence length="318" mass="34524">MDKKTNIKAYSAAIFFSVLVGFSFLGIKTCVPLANSLQILVHRYNFAFLALLLLLALRIARLDLRGKPKKNLILTAGFYVGFMVLQVIGLYFSSSIEGSIIFAIVPIIAQIIASVFLGEKATVWQNVFVCLSVVSLIIMIILGSSSVEFHISGIILLILSSISMAVSNVFMRYVRDQYKPIEISAAIIIGGCAVFNFAFFVYAIFSGNLHTYFEPFQHTEFIIATAYLGVGCILLSAQLMSYLLSKMAAVKATIFGNVSTAISIVAGVLVLGEPLRAYHIICTVLIIAGVIGLSFSGNKKSADEKKEEEDAISISDGK</sequence>
<reference evidence="9" key="1">
    <citation type="submission" date="2020-08" db="EMBL/GenBank/DDBJ databases">
        <title>Genome public.</title>
        <authorList>
            <person name="Liu C."/>
            <person name="Sun Q."/>
        </authorList>
    </citation>
    <scope>NUCLEOTIDE SEQUENCE</scope>
    <source>
        <strain evidence="9">BX12</strain>
    </source>
</reference>
<dbReference type="Pfam" id="PF00892">
    <property type="entry name" value="EamA"/>
    <property type="match status" value="2"/>
</dbReference>
<evidence type="ECO:0000259" key="8">
    <source>
        <dbReference type="Pfam" id="PF00892"/>
    </source>
</evidence>
<dbReference type="RefSeq" id="WP_187301615.1">
    <property type="nucleotide sequence ID" value="NZ_JACRYT010000001.1"/>
</dbReference>
<evidence type="ECO:0000313" key="9">
    <source>
        <dbReference type="EMBL" id="MBC6678422.1"/>
    </source>
</evidence>
<evidence type="ECO:0000256" key="2">
    <source>
        <dbReference type="ARBA" id="ARBA00007362"/>
    </source>
</evidence>
<evidence type="ECO:0000256" key="1">
    <source>
        <dbReference type="ARBA" id="ARBA00004651"/>
    </source>
</evidence>
<dbReference type="Proteomes" id="UP000602647">
    <property type="component" value="Unassembled WGS sequence"/>
</dbReference>
<evidence type="ECO:0000256" key="7">
    <source>
        <dbReference type="SAM" id="Phobius"/>
    </source>
</evidence>
<protein>
    <submittedName>
        <fullName evidence="9">DMT family transporter</fullName>
    </submittedName>
</protein>
<gene>
    <name evidence="9" type="ORF">H9L42_01060</name>
</gene>
<feature type="transmembrane region" description="Helical" evidence="7">
    <location>
        <begin position="12"/>
        <end position="34"/>
    </location>
</feature>
<evidence type="ECO:0000256" key="3">
    <source>
        <dbReference type="ARBA" id="ARBA00022475"/>
    </source>
</evidence>
<keyword evidence="6 7" id="KW-0472">Membrane</keyword>
<name>A0A923NJH7_9FIRM</name>
<accession>A0A923NJH7</accession>
<feature type="transmembrane region" description="Helical" evidence="7">
    <location>
        <begin position="277"/>
        <end position="296"/>
    </location>
</feature>
<dbReference type="InterPro" id="IPR050638">
    <property type="entry name" value="AA-Vitamin_Transporters"/>
</dbReference>
<dbReference type="Gene3D" id="1.10.3730.20">
    <property type="match status" value="1"/>
</dbReference>
<feature type="transmembrane region" description="Helical" evidence="7">
    <location>
        <begin position="149"/>
        <end position="171"/>
    </location>
</feature>
<feature type="transmembrane region" description="Helical" evidence="7">
    <location>
        <begin position="40"/>
        <end position="60"/>
    </location>
</feature>
<feature type="transmembrane region" description="Helical" evidence="7">
    <location>
        <begin position="252"/>
        <end position="271"/>
    </location>
</feature>
<comment type="subcellular location">
    <subcellularLocation>
        <location evidence="1">Cell membrane</location>
        <topology evidence="1">Multi-pass membrane protein</topology>
    </subcellularLocation>
</comment>